<dbReference type="AlphaFoldDB" id="A0A2N7S5B9"/>
<reference evidence="1 2" key="1">
    <citation type="journal article" date="2017" name="Elife">
        <title>Extensive horizontal gene transfer in cheese-associated bacteria.</title>
        <authorList>
            <person name="Bonham K.S."/>
            <person name="Wolfe B.E."/>
            <person name="Dutton R.J."/>
        </authorList>
    </citation>
    <scope>NUCLEOTIDE SEQUENCE [LARGE SCALE GENOMIC DNA]</scope>
    <source>
        <strain evidence="1 2">JB182</strain>
    </source>
</reference>
<keyword evidence="1" id="KW-0378">Hydrolase</keyword>
<name>A0A2N7S5B9_9MICC</name>
<accession>A0A2N7S5B9</accession>
<dbReference type="GO" id="GO:0004519">
    <property type="term" value="F:endonuclease activity"/>
    <property type="evidence" value="ECO:0007669"/>
    <property type="project" value="UniProtKB-KW"/>
</dbReference>
<protein>
    <submittedName>
        <fullName evidence="1">HNH endonuclease</fullName>
    </submittedName>
</protein>
<keyword evidence="1" id="KW-0255">Endonuclease</keyword>
<evidence type="ECO:0000313" key="2">
    <source>
        <dbReference type="Proteomes" id="UP000235739"/>
    </source>
</evidence>
<comment type="caution">
    <text evidence="1">The sequence shown here is derived from an EMBL/GenBank/DDBJ whole genome shotgun (WGS) entry which is preliminary data.</text>
</comment>
<sequence length="486" mass="55482">MSAAKVHGNGLAPASDQEELDSHLIQLENDLSRIQDHGSKTQCAQAIASIEERISSLRYQQAGLAHQLEKEVLRENEERGTNIDDQVRGAASQVAIARKRPQRGSRSFLSNCRILFEDTPNIASAYSRGEFTEAQIQAMLTPLQDVRPLRRSQFDEIFGQNPDMFESMGPKRIKETVTNFTVKYTSDREDKKLKEANAERYVRFHKDREAGCVFLHARLPIVGGTGLQMTLREQSLRIKRKGDPRTRTQIQADLLSRYMFFDENAEQTINVQLGLIMTDKSLFMGDREPAYLEGYGFIPAQTARELIGGHQIPNELTFEEMEAKITPENIERIEVMTEITRLYTAPGDQELITMDSKARIFPEKLKKFIRIRDRHCRTPFCDGLVEETDHVTQFARGGKTSVSNSAGRCEICNKAKQAPGWYEYTAFRDNYSMMICPGSTMSYRSTAPPATGYMHKPFPQLMRDSKWFKDFKERLKNPDPPQIDDS</sequence>
<dbReference type="EMBL" id="PNQX01000001">
    <property type="protein sequence ID" value="PMQ21338.1"/>
    <property type="molecule type" value="Genomic_DNA"/>
</dbReference>
<keyword evidence="1" id="KW-0540">Nuclease</keyword>
<proteinExistence type="predicted"/>
<gene>
    <name evidence="1" type="ORF">CIK84_07230</name>
</gene>
<organism evidence="1 2">
    <name type="scientific">Glutamicibacter arilaitensis</name>
    <dbReference type="NCBI Taxonomy" id="256701"/>
    <lineage>
        <taxon>Bacteria</taxon>
        <taxon>Bacillati</taxon>
        <taxon>Actinomycetota</taxon>
        <taxon>Actinomycetes</taxon>
        <taxon>Micrococcales</taxon>
        <taxon>Micrococcaceae</taxon>
        <taxon>Glutamicibacter</taxon>
    </lineage>
</organism>
<evidence type="ECO:0000313" key="1">
    <source>
        <dbReference type="EMBL" id="PMQ21338.1"/>
    </source>
</evidence>
<dbReference type="Proteomes" id="UP000235739">
    <property type="component" value="Unassembled WGS sequence"/>
</dbReference>
<dbReference type="RefSeq" id="WP_102597935.1">
    <property type="nucleotide sequence ID" value="NZ_JBQDIL010000002.1"/>
</dbReference>